<sequence length="176" mass="20238">MFETIDYLQNGNKVQKKAYEAINNLGIIEDLSAYNPILCGTVPIGIDIPGSDLDIIMEVFDPTPFEKQIKSLYQDTENFTYKNTIIRDNPVSKANFYYDGFEFELFGQPHLVTKQYAYLHMIIENFIITQQPTIKEKVISLKVQGYKTEPAFCKVLGLEGDSYESLIEFGKRNRII</sequence>
<organism evidence="1 2">
    <name type="scientific">Natronobacillus azotifigens</name>
    <dbReference type="NCBI Taxonomy" id="472978"/>
    <lineage>
        <taxon>Bacteria</taxon>
        <taxon>Bacillati</taxon>
        <taxon>Bacillota</taxon>
        <taxon>Bacilli</taxon>
        <taxon>Bacillales</taxon>
        <taxon>Bacillaceae</taxon>
        <taxon>Natronobacillus</taxon>
    </lineage>
</organism>
<evidence type="ECO:0000313" key="1">
    <source>
        <dbReference type="EMBL" id="MCZ0703850.1"/>
    </source>
</evidence>
<accession>A0A9J6RDN2</accession>
<proteinExistence type="predicted"/>
<comment type="caution">
    <text evidence="1">The sequence shown here is derived from an EMBL/GenBank/DDBJ whole genome shotgun (WGS) entry which is preliminary data.</text>
</comment>
<dbReference type="AlphaFoldDB" id="A0A9J6RDN2"/>
<evidence type="ECO:0000313" key="2">
    <source>
        <dbReference type="Proteomes" id="UP001084197"/>
    </source>
</evidence>
<dbReference type="RefSeq" id="WP_268780614.1">
    <property type="nucleotide sequence ID" value="NZ_JAPRAT010000023.1"/>
</dbReference>
<reference evidence="1" key="1">
    <citation type="submission" date="2022-11" db="EMBL/GenBank/DDBJ databases">
        <title>WGS of Natronobacillus azotifigens 24KS-1, an anaerobic diazotrophic haloalkaliphile from soda-rich habitats.</title>
        <authorList>
            <person name="Sorokin D.Y."/>
            <person name="Merkel A.Y."/>
        </authorList>
    </citation>
    <scope>NUCLEOTIDE SEQUENCE</scope>
    <source>
        <strain evidence="1">24KS-1</strain>
    </source>
</reference>
<gene>
    <name evidence="1" type="ORF">OWO01_11570</name>
</gene>
<dbReference type="EMBL" id="JAPRAT010000023">
    <property type="protein sequence ID" value="MCZ0703850.1"/>
    <property type="molecule type" value="Genomic_DNA"/>
</dbReference>
<protein>
    <submittedName>
        <fullName evidence="1">DUF4269 domain-containing protein</fullName>
    </submittedName>
</protein>
<dbReference type="Pfam" id="PF14091">
    <property type="entry name" value="DUF4269"/>
    <property type="match status" value="1"/>
</dbReference>
<dbReference type="InterPro" id="IPR025365">
    <property type="entry name" value="DUF4269"/>
</dbReference>
<name>A0A9J6RDN2_9BACI</name>
<keyword evidence="2" id="KW-1185">Reference proteome</keyword>
<dbReference type="Proteomes" id="UP001084197">
    <property type="component" value="Unassembled WGS sequence"/>
</dbReference>